<organism evidence="2 3">
    <name type="scientific">Intoshia linei</name>
    <dbReference type="NCBI Taxonomy" id="1819745"/>
    <lineage>
        <taxon>Eukaryota</taxon>
        <taxon>Metazoa</taxon>
        <taxon>Spiralia</taxon>
        <taxon>Lophotrochozoa</taxon>
        <taxon>Mesozoa</taxon>
        <taxon>Orthonectida</taxon>
        <taxon>Rhopaluridae</taxon>
        <taxon>Intoshia</taxon>
    </lineage>
</organism>
<evidence type="ECO:0000313" key="2">
    <source>
        <dbReference type="EMBL" id="OAF70256.1"/>
    </source>
</evidence>
<dbReference type="Proteomes" id="UP000078046">
    <property type="component" value="Unassembled WGS sequence"/>
</dbReference>
<keyword evidence="3" id="KW-1185">Reference proteome</keyword>
<name>A0A177B7M7_9BILA</name>
<dbReference type="AlphaFoldDB" id="A0A177B7M7"/>
<keyword evidence="2" id="KW-0689">Ribosomal protein</keyword>
<dbReference type="OrthoDB" id="283424at2759"/>
<dbReference type="GO" id="GO:0005763">
    <property type="term" value="C:mitochondrial small ribosomal subunit"/>
    <property type="evidence" value="ECO:0007669"/>
    <property type="project" value="TreeGrafter"/>
</dbReference>
<dbReference type="EMBL" id="LWCA01000169">
    <property type="protein sequence ID" value="OAF70256.1"/>
    <property type="molecule type" value="Genomic_DNA"/>
</dbReference>
<dbReference type="InterPro" id="IPR019349">
    <property type="entry name" value="Ribosomal_mS35_mit"/>
</dbReference>
<dbReference type="Pfam" id="PF10213">
    <property type="entry name" value="MRP-S28"/>
    <property type="match status" value="1"/>
</dbReference>
<comment type="caution">
    <text evidence="2">The sequence shown here is derived from an EMBL/GenBank/DDBJ whole genome shotgun (WGS) entry which is preliminary data.</text>
</comment>
<evidence type="ECO:0000259" key="1">
    <source>
        <dbReference type="Pfam" id="PF10213"/>
    </source>
</evidence>
<dbReference type="GO" id="GO:0032543">
    <property type="term" value="P:mitochondrial translation"/>
    <property type="evidence" value="ECO:0007669"/>
    <property type="project" value="InterPro"/>
</dbReference>
<keyword evidence="2" id="KW-0687">Ribonucleoprotein</keyword>
<dbReference type="InterPro" id="IPR039848">
    <property type="entry name" value="Ribosomal_mS35_mt"/>
</dbReference>
<sequence length="336" mass="39641">MPGKRWNTTQENIETVSNKDKEYTIKATQPSYEKRINKFVRLPNVPFRVLVIPGYTIVPNEDFQNKKFRGDLNPRHEKMEPTSTEWENIWTHPQPFNHHIVPLPIYQGFIKNTKLNIPPNKYANAEILKVQNFLHLTPRHVDSQCKLLKKFCTPWPKGLSDDAIEKHFPVKVSYSNFCHSSPSIRHDKSSNVSVQFKLHSLSFNQSARDKIIYLLGQRYNKDNDTVSLFSDRCPTKKQNYDYLIYLMNVLIRESHKLAPFEKLKSEDDELEYKWELTKSKNIIEKYIDNLDTSKTEKDKMLKSYQNASQSIRDNLNDDTMQEYKIATMNLLYCKNK</sequence>
<accession>A0A177B7M7</accession>
<dbReference type="PANTHER" id="PTHR13490:SF0">
    <property type="entry name" value="SMALL RIBOSOMAL SUBUNIT PROTEIN MS35"/>
    <property type="match status" value="1"/>
</dbReference>
<dbReference type="PANTHER" id="PTHR13490">
    <property type="entry name" value="MITOCHONDRIAL 28S RIBOSOMAL PROTEIN S28"/>
    <property type="match status" value="1"/>
</dbReference>
<proteinExistence type="predicted"/>
<protein>
    <submittedName>
        <fullName evidence="2">28S ribosomal protein S35, mitochondrial</fullName>
    </submittedName>
</protein>
<evidence type="ECO:0000313" key="3">
    <source>
        <dbReference type="Proteomes" id="UP000078046"/>
    </source>
</evidence>
<gene>
    <name evidence="2" type="ORF">A3Q56_01990</name>
</gene>
<dbReference type="GO" id="GO:0003735">
    <property type="term" value="F:structural constituent of ribosome"/>
    <property type="evidence" value="ECO:0007669"/>
    <property type="project" value="InterPro"/>
</dbReference>
<reference evidence="2 3" key="1">
    <citation type="submission" date="2016-04" db="EMBL/GenBank/DDBJ databases">
        <title>The genome of Intoshia linei affirms orthonectids as highly simplified spiralians.</title>
        <authorList>
            <person name="Mikhailov K.V."/>
            <person name="Slusarev G.S."/>
            <person name="Nikitin M.A."/>
            <person name="Logacheva M.D."/>
            <person name="Penin A."/>
            <person name="Aleoshin V."/>
            <person name="Panchin Y.V."/>
        </authorList>
    </citation>
    <scope>NUCLEOTIDE SEQUENCE [LARGE SCALE GENOMIC DNA]</scope>
    <source>
        <strain evidence="2">Intl2013</strain>
        <tissue evidence="2">Whole animal</tissue>
    </source>
</reference>
<feature type="domain" description="Small ribosomal subunit protein mS35 mitochondrial conserved" evidence="1">
    <location>
        <begin position="184"/>
        <end position="257"/>
    </location>
</feature>